<dbReference type="OrthoDB" id="8876745at2"/>
<keyword evidence="6 7" id="KW-0560">Oxidoreductase</keyword>
<comment type="caution">
    <text evidence="11">The sequence shown here is derived from an EMBL/GenBank/DDBJ whole genome shotgun (WGS) entry which is preliminary data.</text>
</comment>
<comment type="cofactor">
    <cofactor evidence="1 7">
        <name>FAD</name>
        <dbReference type="ChEBI" id="CHEBI:57692"/>
    </cofactor>
</comment>
<evidence type="ECO:0000259" key="9">
    <source>
        <dbReference type="Pfam" id="PF02770"/>
    </source>
</evidence>
<gene>
    <name evidence="11" type="ORF">F0L68_18405</name>
</gene>
<evidence type="ECO:0000313" key="11">
    <source>
        <dbReference type="EMBL" id="KAA2261196.1"/>
    </source>
</evidence>
<dbReference type="GO" id="GO:0050660">
    <property type="term" value="F:flavin adenine dinucleotide binding"/>
    <property type="evidence" value="ECO:0007669"/>
    <property type="project" value="InterPro"/>
</dbReference>
<dbReference type="SUPFAM" id="SSF47203">
    <property type="entry name" value="Acyl-CoA dehydrogenase C-terminal domain-like"/>
    <property type="match status" value="1"/>
</dbReference>
<dbReference type="Gene3D" id="2.40.110.10">
    <property type="entry name" value="Butyryl-CoA Dehydrogenase, subunit A, domain 2"/>
    <property type="match status" value="1"/>
</dbReference>
<evidence type="ECO:0000259" key="10">
    <source>
        <dbReference type="Pfam" id="PF02771"/>
    </source>
</evidence>
<keyword evidence="12" id="KW-1185">Reference proteome</keyword>
<dbReference type="Proteomes" id="UP000323454">
    <property type="component" value="Unassembled WGS sequence"/>
</dbReference>
<keyword evidence="5 7" id="KW-0274">FAD</keyword>
<dbReference type="PANTHER" id="PTHR48083:SF13">
    <property type="entry name" value="ACYL-COA DEHYDROGENASE FAMILY MEMBER 11"/>
    <property type="match status" value="1"/>
</dbReference>
<protein>
    <submittedName>
        <fullName evidence="11">Acyl-CoA dehydrogenase</fullName>
    </submittedName>
</protein>
<evidence type="ECO:0000256" key="3">
    <source>
        <dbReference type="ARBA" id="ARBA00011738"/>
    </source>
</evidence>
<dbReference type="GO" id="GO:0033539">
    <property type="term" value="P:fatty acid beta-oxidation using acyl-CoA dehydrogenase"/>
    <property type="evidence" value="ECO:0007669"/>
    <property type="project" value="TreeGrafter"/>
</dbReference>
<dbReference type="InterPro" id="IPR009075">
    <property type="entry name" value="AcylCo_DH/oxidase_C"/>
</dbReference>
<dbReference type="SUPFAM" id="SSF56645">
    <property type="entry name" value="Acyl-CoA dehydrogenase NM domain-like"/>
    <property type="match status" value="1"/>
</dbReference>
<dbReference type="AlphaFoldDB" id="A0A5B2XDA1"/>
<dbReference type="InterPro" id="IPR006091">
    <property type="entry name" value="Acyl-CoA_Oxase/DH_mid-dom"/>
</dbReference>
<evidence type="ECO:0000256" key="6">
    <source>
        <dbReference type="ARBA" id="ARBA00023002"/>
    </source>
</evidence>
<comment type="similarity">
    <text evidence="2 7">Belongs to the acyl-CoA dehydrogenase family.</text>
</comment>
<feature type="domain" description="Acyl-CoA dehydrogenase/oxidase C-terminal" evidence="8">
    <location>
        <begin position="240"/>
        <end position="385"/>
    </location>
</feature>
<dbReference type="Gene3D" id="1.10.540.10">
    <property type="entry name" value="Acyl-CoA dehydrogenase/oxidase, N-terminal domain"/>
    <property type="match status" value="1"/>
</dbReference>
<dbReference type="InterPro" id="IPR037069">
    <property type="entry name" value="AcylCoA_DH/ox_N_sf"/>
</dbReference>
<dbReference type="InterPro" id="IPR009100">
    <property type="entry name" value="AcylCoA_DH/oxidase_NM_dom_sf"/>
</dbReference>
<feature type="domain" description="Acyl-CoA oxidase/dehydrogenase middle" evidence="9">
    <location>
        <begin position="128"/>
        <end position="225"/>
    </location>
</feature>
<dbReference type="Gene3D" id="1.20.140.10">
    <property type="entry name" value="Butyryl-CoA Dehydrogenase, subunit A, domain 3"/>
    <property type="match status" value="1"/>
</dbReference>
<feature type="domain" description="Acyl-CoA dehydrogenase/oxidase N-terminal" evidence="10">
    <location>
        <begin position="8"/>
        <end position="123"/>
    </location>
</feature>
<evidence type="ECO:0000259" key="8">
    <source>
        <dbReference type="Pfam" id="PF00441"/>
    </source>
</evidence>
<proteinExistence type="inferred from homology"/>
<dbReference type="EMBL" id="VUOB01000030">
    <property type="protein sequence ID" value="KAA2261196.1"/>
    <property type="molecule type" value="Genomic_DNA"/>
</dbReference>
<dbReference type="GO" id="GO:0003995">
    <property type="term" value="F:acyl-CoA dehydrogenase activity"/>
    <property type="evidence" value="ECO:0007669"/>
    <property type="project" value="TreeGrafter"/>
</dbReference>
<reference evidence="11 12" key="2">
    <citation type="submission" date="2019-09" db="EMBL/GenBank/DDBJ databases">
        <authorList>
            <person name="Jin C."/>
        </authorList>
    </citation>
    <scope>NUCLEOTIDE SEQUENCE [LARGE SCALE GENOMIC DNA]</scope>
    <source>
        <strain evidence="11 12">AN110305</strain>
    </source>
</reference>
<evidence type="ECO:0000256" key="2">
    <source>
        <dbReference type="ARBA" id="ARBA00009347"/>
    </source>
</evidence>
<dbReference type="Pfam" id="PF02771">
    <property type="entry name" value="Acyl-CoA_dh_N"/>
    <property type="match status" value="1"/>
</dbReference>
<sequence>MELPVPEHVRPLRDRVLDFVERRVYPVEPLLSRGPGDPAALRELRRLQGEAKAAGLWALGHPERLGGGGLPFLDYVYVNEVIGRSEAAMFALGTHTLQDAIMLDQHANPRWRERYLRPLVDGELFSPCFAMTERDVASSDPTQLRTTAELVGDEWVINGRKWFISHAHLAAYTVVMARTERDAPAHDAFSMIIVPAGTPGHRVERAIPVMGETSGDHCEVAFEDVRVPRENLLGPRGGAFRLAQQRLGPGRVFHCMRWLGQAQRAYDLMCRRAVSRVAFGSPLADKQLVQQLVFETAAEIRSVRLLTLDAAARLDRGEQAREEIGMVKVLGARMLHNAVDRAIQVHGSIGLSGDLPLERMYRLARNARVYDGPDETHLTTVARLLLRPYREAS</sequence>
<evidence type="ECO:0000256" key="4">
    <source>
        <dbReference type="ARBA" id="ARBA00022630"/>
    </source>
</evidence>
<dbReference type="InterPro" id="IPR050741">
    <property type="entry name" value="Acyl-CoA_dehydrogenase"/>
</dbReference>
<dbReference type="FunFam" id="2.40.110.10:FF:000002">
    <property type="entry name" value="Acyl-CoA dehydrogenase fadE12"/>
    <property type="match status" value="1"/>
</dbReference>
<accession>A0A5B2XDA1</accession>
<dbReference type="GO" id="GO:0005737">
    <property type="term" value="C:cytoplasm"/>
    <property type="evidence" value="ECO:0007669"/>
    <property type="project" value="TreeGrafter"/>
</dbReference>
<name>A0A5B2XDA1_9PSEU</name>
<dbReference type="RefSeq" id="WP_149850827.1">
    <property type="nucleotide sequence ID" value="NZ_VUOB01000030.1"/>
</dbReference>
<dbReference type="PANTHER" id="PTHR48083">
    <property type="entry name" value="MEDIUM-CHAIN SPECIFIC ACYL-COA DEHYDROGENASE, MITOCHONDRIAL-RELATED"/>
    <property type="match status" value="1"/>
</dbReference>
<comment type="subunit">
    <text evidence="3">Homodimer.</text>
</comment>
<reference evidence="11 12" key="1">
    <citation type="submission" date="2019-09" db="EMBL/GenBank/DDBJ databases">
        <title>Goodfellowia gen. nov., a new genus of the Pseudonocardineae related to Actinoalloteichus, containing Goodfellowia coeruleoviolacea gen. nov., comb. nov. gen. nov., comb. nov.</title>
        <authorList>
            <person name="Labeda D."/>
        </authorList>
    </citation>
    <scope>NUCLEOTIDE SEQUENCE [LARGE SCALE GENOMIC DNA]</scope>
    <source>
        <strain evidence="11 12">AN110305</strain>
    </source>
</reference>
<dbReference type="InterPro" id="IPR046373">
    <property type="entry name" value="Acyl-CoA_Oxase/DH_mid-dom_sf"/>
</dbReference>
<evidence type="ECO:0000256" key="1">
    <source>
        <dbReference type="ARBA" id="ARBA00001974"/>
    </source>
</evidence>
<evidence type="ECO:0000313" key="12">
    <source>
        <dbReference type="Proteomes" id="UP000323454"/>
    </source>
</evidence>
<evidence type="ECO:0000256" key="7">
    <source>
        <dbReference type="RuleBase" id="RU362125"/>
    </source>
</evidence>
<keyword evidence="4 7" id="KW-0285">Flavoprotein</keyword>
<dbReference type="Pfam" id="PF02770">
    <property type="entry name" value="Acyl-CoA_dh_M"/>
    <property type="match status" value="1"/>
</dbReference>
<organism evidence="11 12">
    <name type="scientific">Solihabitans fulvus</name>
    <dbReference type="NCBI Taxonomy" id="1892852"/>
    <lineage>
        <taxon>Bacteria</taxon>
        <taxon>Bacillati</taxon>
        <taxon>Actinomycetota</taxon>
        <taxon>Actinomycetes</taxon>
        <taxon>Pseudonocardiales</taxon>
        <taxon>Pseudonocardiaceae</taxon>
        <taxon>Solihabitans</taxon>
    </lineage>
</organism>
<evidence type="ECO:0000256" key="5">
    <source>
        <dbReference type="ARBA" id="ARBA00022827"/>
    </source>
</evidence>
<dbReference type="Pfam" id="PF00441">
    <property type="entry name" value="Acyl-CoA_dh_1"/>
    <property type="match status" value="1"/>
</dbReference>
<dbReference type="InterPro" id="IPR013786">
    <property type="entry name" value="AcylCoA_DH/ox_N"/>
</dbReference>
<dbReference type="InterPro" id="IPR036250">
    <property type="entry name" value="AcylCo_DH-like_C"/>
</dbReference>